<feature type="region of interest" description="Disordered" evidence="1">
    <location>
        <begin position="33"/>
        <end position="67"/>
    </location>
</feature>
<dbReference type="EMBL" id="CP022530">
    <property type="protein sequence ID" value="ASP39505.1"/>
    <property type="molecule type" value="Genomic_DNA"/>
</dbReference>
<organism evidence="4 5">
    <name type="scientific">Bacterioplanes sanyensis</name>
    <dbReference type="NCBI Taxonomy" id="1249553"/>
    <lineage>
        <taxon>Bacteria</taxon>
        <taxon>Pseudomonadati</taxon>
        <taxon>Pseudomonadota</taxon>
        <taxon>Gammaproteobacteria</taxon>
        <taxon>Oceanospirillales</taxon>
        <taxon>Oceanospirillaceae</taxon>
        <taxon>Bacterioplanes</taxon>
    </lineage>
</organism>
<feature type="domain" description="DUF4124" evidence="3">
    <location>
        <begin position="9"/>
        <end position="55"/>
    </location>
</feature>
<dbReference type="RefSeq" id="WP_094060683.1">
    <property type="nucleotide sequence ID" value="NZ_CP022530.1"/>
</dbReference>
<accession>A0A222FKE7</accession>
<feature type="compositionally biased region" description="Basic and acidic residues" evidence="1">
    <location>
        <begin position="33"/>
        <end position="45"/>
    </location>
</feature>
<feature type="compositionally biased region" description="Basic and acidic residues" evidence="1">
    <location>
        <begin position="78"/>
        <end position="95"/>
    </location>
</feature>
<feature type="region of interest" description="Disordered" evidence="1">
    <location>
        <begin position="76"/>
        <end position="95"/>
    </location>
</feature>
<dbReference type="AlphaFoldDB" id="A0A222FKE7"/>
<dbReference type="Pfam" id="PF13511">
    <property type="entry name" value="DUF4124"/>
    <property type="match status" value="1"/>
</dbReference>
<dbReference type="Proteomes" id="UP000202440">
    <property type="component" value="Chromosome"/>
</dbReference>
<sequence length="148" mass="17279">MIRIVLVITCLLASAAQAQVYRWVDDEGRVHFGDRPPVSEKKAAEKVTVQVPKAPSEGGSFERRQRQQELLDTWQQERQQRNEKRQAAKEEKDKKEALCKQLLAEKLDAERSTHVYKLNEQGEREYFDEAKAQEYLKGIAKRYQETCQ</sequence>
<gene>
    <name evidence="4" type="ORF">CHH28_12845</name>
</gene>
<feature type="chain" id="PRO_5012465791" description="DUF4124 domain-containing protein" evidence="2">
    <location>
        <begin position="19"/>
        <end position="148"/>
    </location>
</feature>
<keyword evidence="2" id="KW-0732">Signal</keyword>
<dbReference type="OrthoDB" id="7068596at2"/>
<name>A0A222FKE7_9GAMM</name>
<dbReference type="KEGG" id="bsan:CHH28_12845"/>
<protein>
    <recommendedName>
        <fullName evidence="3">DUF4124 domain-containing protein</fullName>
    </recommendedName>
</protein>
<reference evidence="4 5" key="1">
    <citation type="submission" date="2017-07" db="EMBL/GenBank/DDBJ databases">
        <title>Annotated genome sequence of Bacterioplanes sanyensis isolated from Red Sea.</title>
        <authorList>
            <person name="Rehman Z.U."/>
        </authorList>
    </citation>
    <scope>NUCLEOTIDE SEQUENCE [LARGE SCALE GENOMIC DNA]</scope>
    <source>
        <strain evidence="4 5">NV9</strain>
    </source>
</reference>
<dbReference type="InterPro" id="IPR025392">
    <property type="entry name" value="DUF4124"/>
</dbReference>
<evidence type="ECO:0000256" key="2">
    <source>
        <dbReference type="SAM" id="SignalP"/>
    </source>
</evidence>
<feature type="signal peptide" evidence="2">
    <location>
        <begin position="1"/>
        <end position="18"/>
    </location>
</feature>
<proteinExistence type="predicted"/>
<evidence type="ECO:0000313" key="4">
    <source>
        <dbReference type="EMBL" id="ASP39505.1"/>
    </source>
</evidence>
<evidence type="ECO:0000313" key="5">
    <source>
        <dbReference type="Proteomes" id="UP000202440"/>
    </source>
</evidence>
<evidence type="ECO:0000256" key="1">
    <source>
        <dbReference type="SAM" id="MobiDB-lite"/>
    </source>
</evidence>
<evidence type="ECO:0000259" key="3">
    <source>
        <dbReference type="Pfam" id="PF13511"/>
    </source>
</evidence>
<keyword evidence="5" id="KW-1185">Reference proteome</keyword>